<evidence type="ECO:0000256" key="8">
    <source>
        <dbReference type="ARBA" id="ARBA00023242"/>
    </source>
</evidence>
<dbReference type="Proteomes" id="UP000029867">
    <property type="component" value="Unassembled WGS sequence"/>
</dbReference>
<dbReference type="InterPro" id="IPR013766">
    <property type="entry name" value="Thioredoxin_domain"/>
</dbReference>
<dbReference type="GO" id="GO:0005737">
    <property type="term" value="C:cytoplasm"/>
    <property type="evidence" value="ECO:0007669"/>
    <property type="project" value="TreeGrafter"/>
</dbReference>
<dbReference type="InterPro" id="IPR050924">
    <property type="entry name" value="Peroxiredoxin_BCP/PrxQ"/>
</dbReference>
<evidence type="ECO:0000256" key="1">
    <source>
        <dbReference type="ARBA" id="ARBA00004123"/>
    </source>
</evidence>
<keyword evidence="5" id="KW-0049">Antioxidant</keyword>
<comment type="catalytic activity">
    <reaction evidence="12">
        <text>a hydroperoxide + [thioredoxin]-dithiol = an alcohol + [thioredoxin]-disulfide + H2O</text>
        <dbReference type="Rhea" id="RHEA:62620"/>
        <dbReference type="Rhea" id="RHEA-COMP:10698"/>
        <dbReference type="Rhea" id="RHEA-COMP:10700"/>
        <dbReference type="ChEBI" id="CHEBI:15377"/>
        <dbReference type="ChEBI" id="CHEBI:29950"/>
        <dbReference type="ChEBI" id="CHEBI:30879"/>
        <dbReference type="ChEBI" id="CHEBI:35924"/>
        <dbReference type="ChEBI" id="CHEBI:50058"/>
        <dbReference type="EC" id="1.11.1.24"/>
    </reaction>
</comment>
<evidence type="ECO:0000256" key="3">
    <source>
        <dbReference type="ARBA" id="ARBA00013017"/>
    </source>
</evidence>
<keyword evidence="7" id="KW-1015">Disulfide bond</keyword>
<proteinExistence type="inferred from homology"/>
<dbReference type="eggNOG" id="KOG0855">
    <property type="taxonomic scope" value="Eukaryota"/>
</dbReference>
<dbReference type="CDD" id="cd03017">
    <property type="entry name" value="PRX_BCP"/>
    <property type="match status" value="1"/>
</dbReference>
<evidence type="ECO:0000256" key="6">
    <source>
        <dbReference type="ARBA" id="ARBA00023002"/>
    </source>
</evidence>
<evidence type="ECO:0000259" key="15">
    <source>
        <dbReference type="PROSITE" id="PS51352"/>
    </source>
</evidence>
<sequence length="248" mass="27857">MSVSRRRSERIAAIQQEFEIVKAQKAETPASKVTKPKKSRTKTQTIATKVTKPKKSTRETENLKQGSPTVKVDLPKTTKSRSAKKEDAIELEDDYELNVGDEIPSDLEIKLQNGEEQNLLEFSKKAGVLVIFSYPKASTPGCTRQAKGFRDHYKELNEKYGASVLGLSADNAKTQTNFKVKQELQYDLICDTKKELIALLGCKKFPSGIIRSHFIFVDGVLRFKNVKVSPEESFTNALKQVKELSKSK</sequence>
<comment type="caution">
    <text evidence="16">The sequence shown here is derived from an EMBL/GenBank/DDBJ whole genome shotgun (WGS) entry which is preliminary data.</text>
</comment>
<dbReference type="EC" id="1.11.1.24" evidence="3"/>
<comment type="subcellular location">
    <subcellularLocation>
        <location evidence="1">Nucleus</location>
    </subcellularLocation>
</comment>
<evidence type="ECO:0000256" key="4">
    <source>
        <dbReference type="ARBA" id="ARBA00022559"/>
    </source>
</evidence>
<evidence type="ECO:0000256" key="5">
    <source>
        <dbReference type="ARBA" id="ARBA00022862"/>
    </source>
</evidence>
<organism evidence="16 17">
    <name type="scientific">Pichia kudriavzevii</name>
    <name type="common">Yeast</name>
    <name type="synonym">Issatchenkia orientalis</name>
    <dbReference type="NCBI Taxonomy" id="4909"/>
    <lineage>
        <taxon>Eukaryota</taxon>
        <taxon>Fungi</taxon>
        <taxon>Dikarya</taxon>
        <taxon>Ascomycota</taxon>
        <taxon>Saccharomycotina</taxon>
        <taxon>Pichiomycetes</taxon>
        <taxon>Pichiales</taxon>
        <taxon>Pichiaceae</taxon>
        <taxon>Pichia</taxon>
    </lineage>
</organism>
<dbReference type="PANTHER" id="PTHR42801:SF23">
    <property type="entry name" value="PEROXIREDOXIN DOT5"/>
    <property type="match status" value="1"/>
</dbReference>
<dbReference type="VEuPathDB" id="FungiDB:C5L36_0B03850"/>
<dbReference type="InterPro" id="IPR036249">
    <property type="entry name" value="Thioredoxin-like_sf"/>
</dbReference>
<dbReference type="GO" id="GO:0034599">
    <property type="term" value="P:cellular response to oxidative stress"/>
    <property type="evidence" value="ECO:0007669"/>
    <property type="project" value="EnsemblFungi"/>
</dbReference>
<accession>A0A099P4Z2</accession>
<evidence type="ECO:0000256" key="10">
    <source>
        <dbReference type="ARBA" id="ARBA00032824"/>
    </source>
</evidence>
<evidence type="ECO:0000313" key="17">
    <source>
        <dbReference type="Proteomes" id="UP000029867"/>
    </source>
</evidence>
<reference evidence="17" key="1">
    <citation type="journal article" date="2014" name="Microb. Cell Fact.">
        <title>Exploiting Issatchenkia orientalis SD108 for succinic acid production.</title>
        <authorList>
            <person name="Xiao H."/>
            <person name="Shao Z."/>
            <person name="Jiang Y."/>
            <person name="Dole S."/>
            <person name="Zhao H."/>
        </authorList>
    </citation>
    <scope>NUCLEOTIDE SEQUENCE [LARGE SCALE GENOMIC DNA]</scope>
    <source>
        <strain evidence="17">SD108</strain>
    </source>
</reference>
<evidence type="ECO:0000256" key="14">
    <source>
        <dbReference type="SAM" id="MobiDB-lite"/>
    </source>
</evidence>
<dbReference type="Pfam" id="PF00578">
    <property type="entry name" value="AhpC-TSA"/>
    <property type="match status" value="1"/>
</dbReference>
<evidence type="ECO:0000256" key="12">
    <source>
        <dbReference type="ARBA" id="ARBA00049091"/>
    </source>
</evidence>
<dbReference type="HOGENOM" id="CLU_042529_2_1_1"/>
<keyword evidence="9" id="KW-0676">Redox-active center</keyword>
<feature type="domain" description="Thioredoxin" evidence="15">
    <location>
        <begin position="97"/>
        <end position="246"/>
    </location>
</feature>
<dbReference type="PROSITE" id="PS51352">
    <property type="entry name" value="THIOREDOXIN_2"/>
    <property type="match status" value="1"/>
</dbReference>
<dbReference type="SUPFAM" id="SSF52833">
    <property type="entry name" value="Thioredoxin-like"/>
    <property type="match status" value="1"/>
</dbReference>
<keyword evidence="6" id="KW-0560">Oxidoreductase</keyword>
<dbReference type="AlphaFoldDB" id="A0A099P4Z2"/>
<keyword evidence="4" id="KW-0575">Peroxidase</keyword>
<dbReference type="EMBL" id="JQFK01000012">
    <property type="protein sequence ID" value="KGK39096.1"/>
    <property type="molecule type" value="Genomic_DNA"/>
</dbReference>
<dbReference type="GO" id="GO:0005634">
    <property type="term" value="C:nucleus"/>
    <property type="evidence" value="ECO:0007669"/>
    <property type="project" value="UniProtKB-SubCell"/>
</dbReference>
<evidence type="ECO:0000256" key="13">
    <source>
        <dbReference type="ARBA" id="ARBA00077538"/>
    </source>
</evidence>
<gene>
    <name evidence="16" type="ORF">JL09_g1715</name>
</gene>
<evidence type="ECO:0000256" key="9">
    <source>
        <dbReference type="ARBA" id="ARBA00023284"/>
    </source>
</evidence>
<dbReference type="PANTHER" id="PTHR42801">
    <property type="entry name" value="THIOREDOXIN-DEPENDENT PEROXIDE REDUCTASE"/>
    <property type="match status" value="1"/>
</dbReference>
<dbReference type="InterPro" id="IPR000866">
    <property type="entry name" value="AhpC/TSA"/>
</dbReference>
<evidence type="ECO:0000313" key="16">
    <source>
        <dbReference type="EMBL" id="KGK39096.1"/>
    </source>
</evidence>
<evidence type="ECO:0000256" key="11">
    <source>
        <dbReference type="ARBA" id="ARBA00038489"/>
    </source>
</evidence>
<feature type="region of interest" description="Disordered" evidence="14">
    <location>
        <begin position="25"/>
        <end position="70"/>
    </location>
</feature>
<keyword evidence="8" id="KW-0539">Nucleus</keyword>
<comment type="similarity">
    <text evidence="11">Belongs to the peroxiredoxin family. BCP/PrxQ subfamily.</text>
</comment>
<comment type="subunit">
    <text evidence="2">Monomer.</text>
</comment>
<dbReference type="Gene3D" id="3.40.30.10">
    <property type="entry name" value="Glutaredoxin"/>
    <property type="match status" value="1"/>
</dbReference>
<dbReference type="FunFam" id="3.40.30.10:FF:000157">
    <property type="entry name" value="DOT5p Nuclear thiol peroxidase"/>
    <property type="match status" value="1"/>
</dbReference>
<name>A0A099P4Z2_PICKU</name>
<evidence type="ECO:0000256" key="2">
    <source>
        <dbReference type="ARBA" id="ARBA00011245"/>
    </source>
</evidence>
<protein>
    <recommendedName>
        <fullName evidence="3">thioredoxin-dependent peroxiredoxin</fullName>
        <ecNumber evidence="3">1.11.1.24</ecNumber>
    </recommendedName>
    <alternativeName>
        <fullName evidence="13">Nuclear thiol peroxidase</fullName>
    </alternativeName>
    <alternativeName>
        <fullName evidence="10">Thioredoxin peroxidase</fullName>
    </alternativeName>
</protein>
<evidence type="ECO:0000256" key="7">
    <source>
        <dbReference type="ARBA" id="ARBA00023157"/>
    </source>
</evidence>
<dbReference type="GO" id="GO:0045454">
    <property type="term" value="P:cell redox homeostasis"/>
    <property type="evidence" value="ECO:0007669"/>
    <property type="project" value="EnsemblFungi"/>
</dbReference>
<dbReference type="GO" id="GO:0008379">
    <property type="term" value="F:thioredoxin peroxidase activity"/>
    <property type="evidence" value="ECO:0007669"/>
    <property type="project" value="EnsemblFungi"/>
</dbReference>